<reference evidence="2" key="1">
    <citation type="submission" date="2021-04" db="EMBL/GenBank/DDBJ databases">
        <authorList>
            <person name="Tunstrom K."/>
        </authorList>
    </citation>
    <scope>NUCLEOTIDE SEQUENCE</scope>
</reference>
<name>A0A8S3Y7L0_PARAO</name>
<sequence>MKIIFVLLVVFVAANAYSLSHKTVLGDEDIGPNVIINRQMSNQVECITSDDCADTCRLLSPRAKAALCYSRQCWCGSFDI</sequence>
<evidence type="ECO:0000313" key="3">
    <source>
        <dbReference type="Proteomes" id="UP000691718"/>
    </source>
</evidence>
<proteinExistence type="predicted"/>
<dbReference type="Proteomes" id="UP000691718">
    <property type="component" value="Unassembled WGS sequence"/>
</dbReference>
<accession>A0A8S3Y7L0</accession>
<feature type="chain" id="PRO_5035786062" evidence="1">
    <location>
        <begin position="17"/>
        <end position="80"/>
    </location>
</feature>
<evidence type="ECO:0000256" key="1">
    <source>
        <dbReference type="SAM" id="SignalP"/>
    </source>
</evidence>
<feature type="signal peptide" evidence="1">
    <location>
        <begin position="1"/>
        <end position="16"/>
    </location>
</feature>
<dbReference type="AlphaFoldDB" id="A0A8S3Y7L0"/>
<protein>
    <submittedName>
        <fullName evidence="2">(apollo) hypothetical protein</fullName>
    </submittedName>
</protein>
<evidence type="ECO:0000313" key="2">
    <source>
        <dbReference type="EMBL" id="CAG5052546.1"/>
    </source>
</evidence>
<gene>
    <name evidence="2" type="ORF">PAPOLLO_LOCUS25398</name>
</gene>
<keyword evidence="3" id="KW-1185">Reference proteome</keyword>
<dbReference type="EMBL" id="CAJQZP010001531">
    <property type="protein sequence ID" value="CAG5052546.1"/>
    <property type="molecule type" value="Genomic_DNA"/>
</dbReference>
<organism evidence="2 3">
    <name type="scientific">Parnassius apollo</name>
    <name type="common">Apollo butterfly</name>
    <name type="synonym">Papilio apollo</name>
    <dbReference type="NCBI Taxonomy" id="110799"/>
    <lineage>
        <taxon>Eukaryota</taxon>
        <taxon>Metazoa</taxon>
        <taxon>Ecdysozoa</taxon>
        <taxon>Arthropoda</taxon>
        <taxon>Hexapoda</taxon>
        <taxon>Insecta</taxon>
        <taxon>Pterygota</taxon>
        <taxon>Neoptera</taxon>
        <taxon>Endopterygota</taxon>
        <taxon>Lepidoptera</taxon>
        <taxon>Glossata</taxon>
        <taxon>Ditrysia</taxon>
        <taxon>Papilionoidea</taxon>
        <taxon>Papilionidae</taxon>
        <taxon>Parnassiinae</taxon>
        <taxon>Parnassini</taxon>
        <taxon>Parnassius</taxon>
        <taxon>Parnassius</taxon>
    </lineage>
</organism>
<keyword evidence="1" id="KW-0732">Signal</keyword>
<comment type="caution">
    <text evidence="2">The sequence shown here is derived from an EMBL/GenBank/DDBJ whole genome shotgun (WGS) entry which is preliminary data.</text>
</comment>